<keyword evidence="12 14" id="KW-0342">GTP-binding</keyword>
<dbReference type="PIRSF" id="PIRSF037488">
    <property type="entry name" value="Mt_Rho_GTPase"/>
    <property type="match status" value="1"/>
</dbReference>
<dbReference type="InterPro" id="IPR011992">
    <property type="entry name" value="EF-hand-dom_pair"/>
</dbReference>
<dbReference type="GO" id="GO:0007005">
    <property type="term" value="P:mitochondrion organization"/>
    <property type="evidence" value="ECO:0007669"/>
    <property type="project" value="InterPro"/>
</dbReference>
<evidence type="ECO:0000256" key="8">
    <source>
        <dbReference type="ARBA" id="ARBA00022801"/>
    </source>
</evidence>
<feature type="domain" description="Miro" evidence="16">
    <location>
        <begin position="423"/>
        <end position="589"/>
    </location>
</feature>
<name>A0AAW2HS26_9NEOP</name>
<evidence type="ECO:0000256" key="6">
    <source>
        <dbReference type="ARBA" id="ARBA00022741"/>
    </source>
</evidence>
<evidence type="ECO:0000256" key="5">
    <source>
        <dbReference type="ARBA" id="ARBA00022737"/>
    </source>
</evidence>
<comment type="function">
    <text evidence="14">Mitochondrial GTPase involved in mitochondrial trafficking. Probably involved in control of anterograde transport of mitochondria and their subcellular distribution.</text>
</comment>
<keyword evidence="3" id="KW-0812">Transmembrane</keyword>
<dbReference type="Pfam" id="PF00071">
    <property type="entry name" value="Ras"/>
    <property type="match status" value="2"/>
</dbReference>
<dbReference type="SMART" id="SM00174">
    <property type="entry name" value="RHO"/>
    <property type="match status" value="1"/>
</dbReference>
<dbReference type="Gene3D" id="3.40.50.300">
    <property type="entry name" value="P-loop containing nucleotide triphosphate hydrolases"/>
    <property type="match status" value="2"/>
</dbReference>
<dbReference type="Gene3D" id="1.10.238.10">
    <property type="entry name" value="EF-hand"/>
    <property type="match status" value="2"/>
</dbReference>
<dbReference type="InterPro" id="IPR021181">
    <property type="entry name" value="Miro"/>
</dbReference>
<dbReference type="InterPro" id="IPR020860">
    <property type="entry name" value="MIRO_dom"/>
</dbReference>
<evidence type="ECO:0000313" key="17">
    <source>
        <dbReference type="EMBL" id="KAL0272257.1"/>
    </source>
</evidence>
<dbReference type="SUPFAM" id="SSF52540">
    <property type="entry name" value="P-loop containing nucleoside triphosphate hydrolases"/>
    <property type="match status" value="2"/>
</dbReference>
<dbReference type="CDD" id="cd01893">
    <property type="entry name" value="Miro1"/>
    <property type="match status" value="1"/>
</dbReference>
<reference evidence="17" key="1">
    <citation type="journal article" date="2024" name="Gigascience">
        <title>Chromosome-level genome of the poultry shaft louse Menopon gallinae provides insight into the host-switching and adaptive evolution of parasitic lice.</title>
        <authorList>
            <person name="Xu Y."/>
            <person name="Ma L."/>
            <person name="Liu S."/>
            <person name="Liang Y."/>
            <person name="Liu Q."/>
            <person name="He Z."/>
            <person name="Tian L."/>
            <person name="Duan Y."/>
            <person name="Cai W."/>
            <person name="Li H."/>
            <person name="Song F."/>
        </authorList>
    </citation>
    <scope>NUCLEOTIDE SEQUENCE</scope>
    <source>
        <strain evidence="17">Cailab_2023a</strain>
    </source>
</reference>
<keyword evidence="6 14" id="KW-0547">Nucleotide-binding</keyword>
<evidence type="ECO:0000256" key="3">
    <source>
        <dbReference type="ARBA" id="ARBA00022692"/>
    </source>
</evidence>
<comment type="subcellular location">
    <subcellularLocation>
        <location evidence="1 14">Mitochondrion outer membrane</location>
        <topology evidence="1 14">Single-pass type IV membrane protein</topology>
    </subcellularLocation>
</comment>
<protein>
    <recommendedName>
        <fullName evidence="14">Mitochondrial Rho GTPase</fullName>
        <ecNumber evidence="14">3.6.5.-</ecNumber>
    </recommendedName>
</protein>
<evidence type="ECO:0000256" key="9">
    <source>
        <dbReference type="ARBA" id="ARBA00022837"/>
    </source>
</evidence>
<dbReference type="PANTHER" id="PTHR46819:SF1">
    <property type="entry name" value="EF-HAND CALCIUM-BINDING DOMAIN-CONTAINING PROTEIN 7"/>
    <property type="match status" value="1"/>
</dbReference>
<dbReference type="InterPro" id="IPR002048">
    <property type="entry name" value="EF_hand_dom"/>
</dbReference>
<gene>
    <name evidence="17" type="ORF">PYX00_005304</name>
</gene>
<evidence type="ECO:0000256" key="1">
    <source>
        <dbReference type="ARBA" id="ARBA00004200"/>
    </source>
</evidence>
<keyword evidence="8 14" id="KW-0378">Hydrolase</keyword>
<evidence type="ECO:0000259" key="16">
    <source>
        <dbReference type="PROSITE" id="PS51423"/>
    </source>
</evidence>
<dbReference type="InterPro" id="IPR027417">
    <property type="entry name" value="P-loop_NTPase"/>
</dbReference>
<dbReference type="PANTHER" id="PTHR46819">
    <property type="entry name" value="EF-HAND CALCIUM-BINDING DOMAIN-CONTAINING PROTEIN 7"/>
    <property type="match status" value="1"/>
</dbReference>
<dbReference type="PROSITE" id="PS51423">
    <property type="entry name" value="MIRO"/>
    <property type="match status" value="2"/>
</dbReference>
<dbReference type="Pfam" id="PF08355">
    <property type="entry name" value="EF_assoc_1"/>
    <property type="match status" value="1"/>
</dbReference>
<dbReference type="PROSITE" id="PS51419">
    <property type="entry name" value="RAB"/>
    <property type="match status" value="1"/>
</dbReference>
<dbReference type="GO" id="GO:0005741">
    <property type="term" value="C:mitochondrial outer membrane"/>
    <property type="evidence" value="ECO:0007669"/>
    <property type="project" value="UniProtKB-SubCell"/>
</dbReference>
<dbReference type="GO" id="GO:0005509">
    <property type="term" value="F:calcium ion binding"/>
    <property type="evidence" value="ECO:0007669"/>
    <property type="project" value="InterPro"/>
</dbReference>
<keyword evidence="9 14" id="KW-0106">Calcium</keyword>
<evidence type="ECO:0000256" key="13">
    <source>
        <dbReference type="ARBA" id="ARBA00023136"/>
    </source>
</evidence>
<dbReference type="InterPro" id="IPR001806">
    <property type="entry name" value="Small_GTPase"/>
</dbReference>
<feature type="domain" description="Miro" evidence="16">
    <location>
        <begin position="9"/>
        <end position="175"/>
    </location>
</feature>
<evidence type="ECO:0000256" key="12">
    <source>
        <dbReference type="ARBA" id="ARBA00023134"/>
    </source>
</evidence>
<dbReference type="SMART" id="SM00175">
    <property type="entry name" value="RAB"/>
    <property type="match status" value="1"/>
</dbReference>
<dbReference type="NCBIfam" id="TIGR00231">
    <property type="entry name" value="small_GTP"/>
    <property type="match status" value="1"/>
</dbReference>
<organism evidence="17">
    <name type="scientific">Menopon gallinae</name>
    <name type="common">poultry shaft louse</name>
    <dbReference type="NCBI Taxonomy" id="328185"/>
    <lineage>
        <taxon>Eukaryota</taxon>
        <taxon>Metazoa</taxon>
        <taxon>Ecdysozoa</taxon>
        <taxon>Arthropoda</taxon>
        <taxon>Hexapoda</taxon>
        <taxon>Insecta</taxon>
        <taxon>Pterygota</taxon>
        <taxon>Neoptera</taxon>
        <taxon>Paraneoptera</taxon>
        <taxon>Psocodea</taxon>
        <taxon>Troctomorpha</taxon>
        <taxon>Phthiraptera</taxon>
        <taxon>Amblycera</taxon>
        <taxon>Menoponidae</taxon>
        <taxon>Menopon</taxon>
    </lineage>
</organism>
<evidence type="ECO:0000256" key="11">
    <source>
        <dbReference type="ARBA" id="ARBA00023128"/>
    </source>
</evidence>
<evidence type="ECO:0000259" key="15">
    <source>
        <dbReference type="PROSITE" id="PS50222"/>
    </source>
</evidence>
<evidence type="ECO:0000256" key="7">
    <source>
        <dbReference type="ARBA" id="ARBA00022787"/>
    </source>
</evidence>
<keyword evidence="4" id="KW-0479">Metal-binding</keyword>
<keyword evidence="5" id="KW-0677">Repeat</keyword>
<dbReference type="SMART" id="SM00173">
    <property type="entry name" value="RAS"/>
    <property type="match status" value="1"/>
</dbReference>
<evidence type="ECO:0000256" key="2">
    <source>
        <dbReference type="ARBA" id="ARBA00007981"/>
    </source>
</evidence>
<evidence type="ECO:0000256" key="14">
    <source>
        <dbReference type="PIRNR" id="PIRNR037488"/>
    </source>
</evidence>
<dbReference type="PRINTS" id="PR00449">
    <property type="entry name" value="RASTRNSFRMNG"/>
</dbReference>
<dbReference type="PROSITE" id="PS00018">
    <property type="entry name" value="EF_HAND_1"/>
    <property type="match status" value="2"/>
</dbReference>
<dbReference type="FunFam" id="3.40.50.300:FF:000170">
    <property type="entry name" value="Mitochondrial Rho GTPase"/>
    <property type="match status" value="1"/>
</dbReference>
<dbReference type="FunFam" id="3.40.50.300:FF:000553">
    <property type="entry name" value="Mitochondrial Rho GTPase"/>
    <property type="match status" value="1"/>
</dbReference>
<dbReference type="InterPro" id="IPR013566">
    <property type="entry name" value="EF_hand_assoc_1"/>
</dbReference>
<dbReference type="EC" id="3.6.5.-" evidence="14"/>
<comment type="caution">
    <text evidence="17">The sequence shown here is derived from an EMBL/GenBank/DDBJ whole genome shotgun (WGS) entry which is preliminary data.</text>
</comment>
<sequence length="660" mass="74959">MVQPKFMMKKNVRILLVGERGVGKTSLILSLVGEEFPEDVPPKAEEITIPADVTPEQVPTHIVDYSAVEQTDEQLAEEVQRAHVICVVYSVEDEESLEKITTRWLPFIKSSLPENVTCPIILVGNKVDLVDYTTIDAMIDIMNKFPEIESCVECSAKTLKNISEMFYYAQKAVLHPTSPLYLMESQDLTPDCKKALTRIFKICDLDNDGLLNDNELNAFQKRCFNGPLKPQILEDVKSLIRKNINDGIEKNCITLNGFIFLHCLFIQRGRNETTWTVLRKFGYDDKLNMAKEYLFPQINIPSGCTTELSYKGQKFFTTLFERHDKDKDGALNPSEVADLFSTCPAAAWGADIRRTVPTTKKNKWITLNGFLCQWMLITLYDIPRTLEYLAYFGYNIVENESQLSAIHITREKKLDIAKRQTSRNVYQCHVIGPKDSGKSMFCLGHLGYTTEDTANVLHEIEMESQCTINVVHVYGQEKYLVLRDVDLRDISDPLSPMEIQCDVVCLIYNVSNPKSFEFVAQIYLKYFEESKIPVLIVGSKADLPEVRQDYTMQPEVFCSRHKLPPPQPFTAIGRVQKEVYVKLATMAAFPSFQAAWVMFCRKQTRHLQQLGFPSLDSQLLWKAGVGLVAEAPLYVSYGVGLHGGIVDLGTVKIIQAKWCV</sequence>
<dbReference type="InterPro" id="IPR018247">
    <property type="entry name" value="EF_Hand_1_Ca_BS"/>
</dbReference>
<dbReference type="FunFam" id="1.10.238.10:FF:000011">
    <property type="entry name" value="Mitochondrial Rho GTPase"/>
    <property type="match status" value="1"/>
</dbReference>
<dbReference type="SUPFAM" id="SSF47473">
    <property type="entry name" value="EF-hand"/>
    <property type="match status" value="1"/>
</dbReference>
<dbReference type="SMART" id="SM00054">
    <property type="entry name" value="EFh"/>
    <property type="match status" value="2"/>
</dbReference>
<evidence type="ECO:0000256" key="10">
    <source>
        <dbReference type="ARBA" id="ARBA00022989"/>
    </source>
</evidence>
<comment type="similarity">
    <text evidence="2 14">Belongs to the mitochondrial Rho GTPase family.</text>
</comment>
<accession>A0AAW2HS26</accession>
<dbReference type="InterPro" id="IPR052266">
    <property type="entry name" value="Miro-EF-hand_domain"/>
</dbReference>
<keyword evidence="10" id="KW-1133">Transmembrane helix</keyword>
<proteinExistence type="inferred from homology"/>
<keyword evidence="11 14" id="KW-0496">Mitochondrion</keyword>
<dbReference type="InterPro" id="IPR013567">
    <property type="entry name" value="EF_hand_assoc_2"/>
</dbReference>
<dbReference type="PROSITE" id="PS50222">
    <property type="entry name" value="EF_HAND_2"/>
    <property type="match status" value="1"/>
</dbReference>
<dbReference type="Pfam" id="PF08356">
    <property type="entry name" value="EF_assoc_2"/>
    <property type="match status" value="1"/>
</dbReference>
<dbReference type="InterPro" id="IPR005225">
    <property type="entry name" value="Small_GTP-bd"/>
</dbReference>
<dbReference type="GO" id="GO:0005525">
    <property type="term" value="F:GTP binding"/>
    <property type="evidence" value="ECO:0007669"/>
    <property type="project" value="UniProtKB-KW"/>
</dbReference>
<keyword evidence="7 14" id="KW-1000">Mitochondrion outer membrane</keyword>
<keyword evidence="13 14" id="KW-0472">Membrane</keyword>
<dbReference type="EMBL" id="JARGDH010000003">
    <property type="protein sequence ID" value="KAL0272257.1"/>
    <property type="molecule type" value="Genomic_DNA"/>
</dbReference>
<feature type="domain" description="EF-hand" evidence="15">
    <location>
        <begin position="311"/>
        <end position="346"/>
    </location>
</feature>
<dbReference type="AlphaFoldDB" id="A0AAW2HS26"/>
<dbReference type="GO" id="GO:0003924">
    <property type="term" value="F:GTPase activity"/>
    <property type="evidence" value="ECO:0007669"/>
    <property type="project" value="InterPro"/>
</dbReference>
<dbReference type="CDD" id="cd01892">
    <property type="entry name" value="Miro2"/>
    <property type="match status" value="1"/>
</dbReference>
<evidence type="ECO:0000256" key="4">
    <source>
        <dbReference type="ARBA" id="ARBA00022723"/>
    </source>
</evidence>